<dbReference type="CDD" id="cd00586">
    <property type="entry name" value="4HBT"/>
    <property type="match status" value="1"/>
</dbReference>
<proteinExistence type="predicted"/>
<sequence length="180" mass="21543">MIYYWLHMIYIYIGSRLFWKKVPPTSDFTRTRSVHILDCDALRFMANSKYFYYMDFIRYEVVFRSTLYDHTVKKGMFGVLASQKIIYKKPLKLFHKFDITLKLEGSDEKWVYHRQTFEQNGQVCAIGFTKAGFWKTKKAQDMRDIISHSDSDYKIRAPSAEVISMFKDDYDTLKARDKIN</sequence>
<dbReference type="Proteomes" id="UP000248054">
    <property type="component" value="Unassembled WGS sequence"/>
</dbReference>
<evidence type="ECO:0000313" key="2">
    <source>
        <dbReference type="Proteomes" id="UP000248054"/>
    </source>
</evidence>
<dbReference type="InterPro" id="IPR051490">
    <property type="entry name" value="THEM6_lcsJ_thioesterase"/>
</dbReference>
<gene>
    <name evidence="1" type="ORF">DFQ11_101562</name>
</gene>
<organism evidence="1 2">
    <name type="scientific">Winogradskyella epiphytica</name>
    <dbReference type="NCBI Taxonomy" id="262005"/>
    <lineage>
        <taxon>Bacteria</taxon>
        <taxon>Pseudomonadati</taxon>
        <taxon>Bacteroidota</taxon>
        <taxon>Flavobacteriia</taxon>
        <taxon>Flavobacteriales</taxon>
        <taxon>Flavobacteriaceae</taxon>
        <taxon>Winogradskyella</taxon>
    </lineage>
</organism>
<dbReference type="SUPFAM" id="SSF54637">
    <property type="entry name" value="Thioesterase/thiol ester dehydrase-isomerase"/>
    <property type="match status" value="1"/>
</dbReference>
<dbReference type="PANTHER" id="PTHR12475">
    <property type="match status" value="1"/>
</dbReference>
<comment type="caution">
    <text evidence="1">The sequence shown here is derived from an EMBL/GenBank/DDBJ whole genome shotgun (WGS) entry which is preliminary data.</text>
</comment>
<accession>A0A2V4XHX6</accession>
<keyword evidence="2" id="KW-1185">Reference proteome</keyword>
<dbReference type="Pfam" id="PF13279">
    <property type="entry name" value="4HBT_2"/>
    <property type="match status" value="1"/>
</dbReference>
<dbReference type="InterPro" id="IPR029069">
    <property type="entry name" value="HotDog_dom_sf"/>
</dbReference>
<name>A0A2V4XHX6_9FLAO</name>
<protein>
    <submittedName>
        <fullName evidence="1">Acyl-CoA thioesterase FadM</fullName>
    </submittedName>
</protein>
<dbReference type="EMBL" id="QJTD01000001">
    <property type="protein sequence ID" value="PYE83131.1"/>
    <property type="molecule type" value="Genomic_DNA"/>
</dbReference>
<dbReference type="AlphaFoldDB" id="A0A2V4XHX6"/>
<evidence type="ECO:0000313" key="1">
    <source>
        <dbReference type="EMBL" id="PYE83131.1"/>
    </source>
</evidence>
<dbReference type="Gene3D" id="3.10.129.10">
    <property type="entry name" value="Hotdog Thioesterase"/>
    <property type="match status" value="1"/>
</dbReference>
<reference evidence="1 2" key="1">
    <citation type="submission" date="2018-06" db="EMBL/GenBank/DDBJ databases">
        <title>Genomic Encyclopedia of Type Strains, Phase III (KMG-III): the genomes of soil and plant-associated and newly described type strains.</title>
        <authorList>
            <person name="Whitman W."/>
        </authorList>
    </citation>
    <scope>NUCLEOTIDE SEQUENCE [LARGE SCALE GENOMIC DNA]</scope>
    <source>
        <strain evidence="1 2">CECT 7945</strain>
    </source>
</reference>
<dbReference type="PANTHER" id="PTHR12475:SF4">
    <property type="entry name" value="PROTEIN THEM6"/>
    <property type="match status" value="1"/>
</dbReference>